<dbReference type="PANTHER" id="PTHR13710:SF157">
    <property type="entry name" value="DNA HELICASE"/>
    <property type="match status" value="1"/>
</dbReference>
<dbReference type="GO" id="GO:0005654">
    <property type="term" value="C:nucleoplasm"/>
    <property type="evidence" value="ECO:0007669"/>
    <property type="project" value="TreeGrafter"/>
</dbReference>
<comment type="catalytic activity">
    <reaction evidence="2">
        <text>Couples ATP hydrolysis with the unwinding of duplex DNA by translocating in the 3'-5' direction.</text>
        <dbReference type="EC" id="5.6.2.4"/>
    </reaction>
</comment>
<dbReference type="GO" id="GO:0005737">
    <property type="term" value="C:cytoplasm"/>
    <property type="evidence" value="ECO:0007669"/>
    <property type="project" value="TreeGrafter"/>
</dbReference>
<dbReference type="AlphaFoldDB" id="A0A9D4BFY8"/>
<dbReference type="GO" id="GO:0000724">
    <property type="term" value="P:double-strand break repair via homologous recombination"/>
    <property type="evidence" value="ECO:0007669"/>
    <property type="project" value="TreeGrafter"/>
</dbReference>
<dbReference type="Proteomes" id="UP000828390">
    <property type="component" value="Unassembled WGS sequence"/>
</dbReference>
<sequence length="112" mass="12615">MCNSDFKSILKEFTKPDNCTRFLISSIALRIGINIPEIGFMIHWGAPKTLEDYWQEVGRAGCDGKAAQAKMYATKYPCSTVHRKSKHWSRVRDATGFVVGDSDIQGTLKSVW</sequence>
<organism evidence="5 6">
    <name type="scientific">Dreissena polymorpha</name>
    <name type="common">Zebra mussel</name>
    <name type="synonym">Mytilus polymorpha</name>
    <dbReference type="NCBI Taxonomy" id="45954"/>
    <lineage>
        <taxon>Eukaryota</taxon>
        <taxon>Metazoa</taxon>
        <taxon>Spiralia</taxon>
        <taxon>Lophotrochozoa</taxon>
        <taxon>Mollusca</taxon>
        <taxon>Bivalvia</taxon>
        <taxon>Autobranchia</taxon>
        <taxon>Heteroconchia</taxon>
        <taxon>Euheterodonta</taxon>
        <taxon>Imparidentia</taxon>
        <taxon>Neoheterodontei</taxon>
        <taxon>Myida</taxon>
        <taxon>Dreissenoidea</taxon>
        <taxon>Dreissenidae</taxon>
        <taxon>Dreissena</taxon>
    </lineage>
</organism>
<dbReference type="EMBL" id="JAIWYP010000016">
    <property type="protein sequence ID" value="KAH3693637.1"/>
    <property type="molecule type" value="Genomic_DNA"/>
</dbReference>
<dbReference type="GO" id="GO:0000723">
    <property type="term" value="P:telomere maintenance"/>
    <property type="evidence" value="ECO:0007669"/>
    <property type="project" value="TreeGrafter"/>
</dbReference>
<reference evidence="5" key="2">
    <citation type="submission" date="2020-11" db="EMBL/GenBank/DDBJ databases">
        <authorList>
            <person name="McCartney M.A."/>
            <person name="Auch B."/>
            <person name="Kono T."/>
            <person name="Mallez S."/>
            <person name="Becker A."/>
            <person name="Gohl D.M."/>
            <person name="Silverstein K.A.T."/>
            <person name="Koren S."/>
            <person name="Bechman K.B."/>
            <person name="Herman A."/>
            <person name="Abrahante J.E."/>
            <person name="Garbe J."/>
        </authorList>
    </citation>
    <scope>NUCLEOTIDE SEQUENCE</scope>
    <source>
        <strain evidence="5">Duluth1</strain>
        <tissue evidence="5">Whole animal</tissue>
    </source>
</reference>
<keyword evidence="6" id="KW-1185">Reference proteome</keyword>
<protein>
    <recommendedName>
        <fullName evidence="3">DNA 3'-5' helicase</fullName>
        <ecNumber evidence="3">5.6.2.4</ecNumber>
    </recommendedName>
</protein>
<dbReference type="InterPro" id="IPR027417">
    <property type="entry name" value="P-loop_NTPase"/>
</dbReference>
<accession>A0A9D4BFY8</accession>
<dbReference type="GO" id="GO:0009378">
    <property type="term" value="F:four-way junction helicase activity"/>
    <property type="evidence" value="ECO:0007669"/>
    <property type="project" value="TreeGrafter"/>
</dbReference>
<gene>
    <name evidence="5" type="ORF">DPMN_081076</name>
</gene>
<dbReference type="EC" id="5.6.2.4" evidence="3"/>
<reference evidence="5" key="1">
    <citation type="journal article" date="2019" name="bioRxiv">
        <title>The Genome of the Zebra Mussel, Dreissena polymorpha: A Resource for Invasive Species Research.</title>
        <authorList>
            <person name="McCartney M.A."/>
            <person name="Auch B."/>
            <person name="Kono T."/>
            <person name="Mallez S."/>
            <person name="Zhang Y."/>
            <person name="Obille A."/>
            <person name="Becker A."/>
            <person name="Abrahante J.E."/>
            <person name="Garbe J."/>
            <person name="Badalamenti J.P."/>
            <person name="Herman A."/>
            <person name="Mangelson H."/>
            <person name="Liachko I."/>
            <person name="Sullivan S."/>
            <person name="Sone E.D."/>
            <person name="Koren S."/>
            <person name="Silverstein K.A.T."/>
            <person name="Beckman K.B."/>
            <person name="Gohl D.M."/>
        </authorList>
    </citation>
    <scope>NUCLEOTIDE SEQUENCE</scope>
    <source>
        <strain evidence="5">Duluth1</strain>
        <tissue evidence="5">Whole animal</tissue>
    </source>
</reference>
<name>A0A9D4BFY8_DREPO</name>
<evidence type="ECO:0000313" key="5">
    <source>
        <dbReference type="EMBL" id="KAH3693637.1"/>
    </source>
</evidence>
<evidence type="ECO:0000259" key="4">
    <source>
        <dbReference type="PROSITE" id="PS51194"/>
    </source>
</evidence>
<comment type="caution">
    <text evidence="5">The sequence shown here is derived from an EMBL/GenBank/DDBJ whole genome shotgun (WGS) entry which is preliminary data.</text>
</comment>
<evidence type="ECO:0000256" key="1">
    <source>
        <dbReference type="ARBA" id="ARBA00005446"/>
    </source>
</evidence>
<dbReference type="GO" id="GO:0043138">
    <property type="term" value="F:3'-5' DNA helicase activity"/>
    <property type="evidence" value="ECO:0007669"/>
    <property type="project" value="UniProtKB-EC"/>
</dbReference>
<dbReference type="Gene3D" id="3.40.50.300">
    <property type="entry name" value="P-loop containing nucleotide triphosphate hydrolases"/>
    <property type="match status" value="1"/>
</dbReference>
<dbReference type="PROSITE" id="PS51194">
    <property type="entry name" value="HELICASE_CTER"/>
    <property type="match status" value="1"/>
</dbReference>
<dbReference type="InterPro" id="IPR001650">
    <property type="entry name" value="Helicase_C-like"/>
</dbReference>
<proteinExistence type="inferred from homology"/>
<dbReference type="SUPFAM" id="SSF52540">
    <property type="entry name" value="P-loop containing nucleoside triphosphate hydrolases"/>
    <property type="match status" value="1"/>
</dbReference>
<dbReference type="Pfam" id="PF00271">
    <property type="entry name" value="Helicase_C"/>
    <property type="match status" value="1"/>
</dbReference>
<evidence type="ECO:0000256" key="2">
    <source>
        <dbReference type="ARBA" id="ARBA00034617"/>
    </source>
</evidence>
<evidence type="ECO:0000313" key="6">
    <source>
        <dbReference type="Proteomes" id="UP000828390"/>
    </source>
</evidence>
<dbReference type="GO" id="GO:0005694">
    <property type="term" value="C:chromosome"/>
    <property type="evidence" value="ECO:0007669"/>
    <property type="project" value="TreeGrafter"/>
</dbReference>
<comment type="similarity">
    <text evidence="1">Belongs to the helicase family. RecQ subfamily.</text>
</comment>
<evidence type="ECO:0000256" key="3">
    <source>
        <dbReference type="ARBA" id="ARBA00034808"/>
    </source>
</evidence>
<feature type="domain" description="Helicase C-terminal" evidence="4">
    <location>
        <begin position="1"/>
        <end position="105"/>
    </location>
</feature>
<dbReference type="PANTHER" id="PTHR13710">
    <property type="entry name" value="DNA HELICASE RECQ FAMILY MEMBER"/>
    <property type="match status" value="1"/>
</dbReference>